<dbReference type="SUPFAM" id="SSF53901">
    <property type="entry name" value="Thiolase-like"/>
    <property type="match status" value="1"/>
</dbReference>
<dbReference type="Gene3D" id="3.40.47.40">
    <property type="entry name" value="Stage V sporulation protein AD"/>
    <property type="match status" value="1"/>
</dbReference>
<reference evidence="1 2" key="1">
    <citation type="submission" date="2021-03" db="EMBL/GenBank/DDBJ databases">
        <title>Genomic Encyclopedia of Type Strains, Phase IV (KMG-IV): sequencing the most valuable type-strain genomes for metagenomic binning, comparative biology and taxonomic classification.</title>
        <authorList>
            <person name="Goeker M."/>
        </authorList>
    </citation>
    <scope>NUCLEOTIDE SEQUENCE [LARGE SCALE GENOMIC DNA]</scope>
    <source>
        <strain evidence="1 2">DSM 28650</strain>
    </source>
</reference>
<dbReference type="Pfam" id="PF07451">
    <property type="entry name" value="SpoVAD"/>
    <property type="match status" value="1"/>
</dbReference>
<dbReference type="NCBIfam" id="TIGR02845">
    <property type="entry name" value="spore_V_AD"/>
    <property type="match status" value="1"/>
</dbReference>
<dbReference type="PIRSF" id="PIRSF011570">
    <property type="entry name" value="SpoVAD"/>
    <property type="match status" value="1"/>
</dbReference>
<dbReference type="InterPro" id="IPR016039">
    <property type="entry name" value="Thiolase-like"/>
</dbReference>
<evidence type="ECO:0000313" key="1">
    <source>
        <dbReference type="EMBL" id="MBP2020468.1"/>
    </source>
</evidence>
<protein>
    <submittedName>
        <fullName evidence="1">Stage V sporulation protein AD</fullName>
    </submittedName>
</protein>
<proteinExistence type="predicted"/>
<dbReference type="NCBIfam" id="NF006160">
    <property type="entry name" value="PRK08304.1"/>
    <property type="match status" value="1"/>
</dbReference>
<name>A0ABS4JY64_9CLOT</name>
<dbReference type="EMBL" id="JAGGLL010000001">
    <property type="protein sequence ID" value="MBP2020468.1"/>
    <property type="molecule type" value="Genomic_DNA"/>
</dbReference>
<accession>A0ABS4JY64</accession>
<gene>
    <name evidence="1" type="ORF">J2Z44_000249</name>
</gene>
<sequence>MGKRIGFQTVELSSKPKILQSYTIVGPKEGEGPLREYFHEILSDDMCDCKSFELAESKIHYKAVTSCIKSAGKKEADINYIFAGDLLNQIMASTFMARDLEIPFIGLYGACSTFTEAMTMAAMAIEAEFASYTIASTSSHFSSAERQFRLPLEMGSQRAPSSQWTVTGAAALLIGREGNYPYITHVTTGKVKDYGVKDPNEMGAAMAPAAVDTLKQHFQDTNRTEKDYDLIVSGDLGKVGKAITIELLKEYGYNIESNYIDCGDEIFHGESQGTNCGGSGAACSAAVMSSMIYKGLLSKKYKRVLLISTGALLSSTSSLQGQSIPGIAHAVAVECGGD</sequence>
<dbReference type="RefSeq" id="WP_021284651.1">
    <property type="nucleotide sequence ID" value="NZ_JAGGLL010000001.1"/>
</dbReference>
<dbReference type="InterPro" id="IPR010894">
    <property type="entry name" value="SpoVAD"/>
</dbReference>
<comment type="caution">
    <text evidence="1">The sequence shown here is derived from an EMBL/GenBank/DDBJ whole genome shotgun (WGS) entry which is preliminary data.</text>
</comment>
<keyword evidence="2" id="KW-1185">Reference proteome</keyword>
<organism evidence="1 2">
    <name type="scientific">Clostridium punense</name>
    <dbReference type="NCBI Taxonomy" id="1054297"/>
    <lineage>
        <taxon>Bacteria</taxon>
        <taxon>Bacillati</taxon>
        <taxon>Bacillota</taxon>
        <taxon>Clostridia</taxon>
        <taxon>Eubacteriales</taxon>
        <taxon>Clostridiaceae</taxon>
        <taxon>Clostridium</taxon>
    </lineage>
</organism>
<dbReference type="InterPro" id="IPR038369">
    <property type="entry name" value="SpoVAD_sf"/>
</dbReference>
<evidence type="ECO:0000313" key="2">
    <source>
        <dbReference type="Proteomes" id="UP001519308"/>
    </source>
</evidence>
<dbReference type="Proteomes" id="UP001519308">
    <property type="component" value="Unassembled WGS sequence"/>
</dbReference>